<sequence length="405" mass="42844">MRILSSSSQSAGEQRQPASGAEPTFRLRDAERAVVAQGVRAEVEPGAIDSFAERVCTFFAAHADGPRVIVGALPFDRSQADYLFQPETLVRVEGQVETLPAAAAVLEAPRCVIRPEPAPSAYRDAVAACLELIKRSAADVEPLTKVVLSRSLSLSSSHAFDAAGLLRALGQDRSVTVFSTLLPGERSGPQPLLVGATPELLVSKRGANVISHPLAGSARRYSDAAADRRSAAALESSEKDRREHQAVVDAVFDALSPYCRELAAPKGTTLRPTASMWHLGTRIVGTLKDSETPVTELAAVLHPTPAVCGLPRRRAAEVIGELEGYDRGFYAGAVGWTDEQGDGEWYVSIRSARIAGAQATLYAGAGIVAGSDPVAETDETSAKFVALLSALGIDEQGRPLRERAA</sequence>
<name>A0A432V7T2_9HYPH</name>
<dbReference type="SUPFAM" id="SSF56322">
    <property type="entry name" value="ADC synthase"/>
    <property type="match status" value="1"/>
</dbReference>
<evidence type="ECO:0000313" key="8">
    <source>
        <dbReference type="EMBL" id="RUM98232.1"/>
    </source>
</evidence>
<evidence type="ECO:0000256" key="5">
    <source>
        <dbReference type="ARBA" id="ARBA00041564"/>
    </source>
</evidence>
<organism evidence="8 9">
    <name type="scientific">Borborobacter arsenicus</name>
    <dbReference type="NCBI Taxonomy" id="1851146"/>
    <lineage>
        <taxon>Bacteria</taxon>
        <taxon>Pseudomonadati</taxon>
        <taxon>Pseudomonadota</taxon>
        <taxon>Alphaproteobacteria</taxon>
        <taxon>Hyphomicrobiales</taxon>
        <taxon>Phyllobacteriaceae</taxon>
        <taxon>Borborobacter</taxon>
    </lineage>
</organism>
<dbReference type="PANTHER" id="PTHR42839:SF2">
    <property type="entry name" value="ISOCHORISMATE SYNTHASE ENTC"/>
    <property type="match status" value="1"/>
</dbReference>
<reference evidence="8 9" key="1">
    <citation type="submission" date="2018-11" db="EMBL/GenBank/DDBJ databases">
        <title>Pseudaminobacter arsenicus sp. nov., an arsenic-resistant bacterium isolated from arsenic-rich aquifers.</title>
        <authorList>
            <person name="Mu Y."/>
        </authorList>
    </citation>
    <scope>NUCLEOTIDE SEQUENCE [LARGE SCALE GENOMIC DNA]</scope>
    <source>
        <strain evidence="8 9">CB3</strain>
    </source>
</reference>
<evidence type="ECO:0000256" key="1">
    <source>
        <dbReference type="ARBA" id="ARBA00000799"/>
    </source>
</evidence>
<comment type="similarity">
    <text evidence="2">Belongs to the isochorismate synthase family.</text>
</comment>
<dbReference type="Proteomes" id="UP000281647">
    <property type="component" value="Unassembled WGS sequence"/>
</dbReference>
<comment type="catalytic activity">
    <reaction evidence="1">
        <text>chorismate = isochorismate</text>
        <dbReference type="Rhea" id="RHEA:18985"/>
        <dbReference type="ChEBI" id="CHEBI:29748"/>
        <dbReference type="ChEBI" id="CHEBI:29780"/>
        <dbReference type="EC" id="5.4.4.2"/>
    </reaction>
</comment>
<evidence type="ECO:0000256" key="2">
    <source>
        <dbReference type="ARBA" id="ARBA00005297"/>
    </source>
</evidence>
<evidence type="ECO:0000256" key="3">
    <source>
        <dbReference type="ARBA" id="ARBA00012824"/>
    </source>
</evidence>
<dbReference type="EC" id="5.4.4.2" evidence="3"/>
<dbReference type="Pfam" id="PF00425">
    <property type="entry name" value="Chorismate_bind"/>
    <property type="match status" value="1"/>
</dbReference>
<dbReference type="InterPro" id="IPR005801">
    <property type="entry name" value="ADC_synthase"/>
</dbReference>
<evidence type="ECO:0000256" key="6">
    <source>
        <dbReference type="SAM" id="MobiDB-lite"/>
    </source>
</evidence>
<proteinExistence type="inferred from homology"/>
<dbReference type="PANTHER" id="PTHR42839">
    <property type="entry name" value="ISOCHORISMATE SYNTHASE ENTC"/>
    <property type="match status" value="1"/>
</dbReference>
<dbReference type="AlphaFoldDB" id="A0A432V7T2"/>
<gene>
    <name evidence="8" type="ORF">EET67_08985</name>
</gene>
<feature type="compositionally biased region" description="Polar residues" evidence="6">
    <location>
        <begin position="1"/>
        <end position="17"/>
    </location>
</feature>
<dbReference type="OrthoDB" id="9806579at2"/>
<dbReference type="GO" id="GO:0008909">
    <property type="term" value="F:isochorismate synthase activity"/>
    <property type="evidence" value="ECO:0007669"/>
    <property type="project" value="UniProtKB-EC"/>
</dbReference>
<comment type="caution">
    <text evidence="8">The sequence shown here is derived from an EMBL/GenBank/DDBJ whole genome shotgun (WGS) entry which is preliminary data.</text>
</comment>
<protein>
    <recommendedName>
        <fullName evidence="3">isochorismate synthase</fullName>
        <ecNumber evidence="3">5.4.4.2</ecNumber>
    </recommendedName>
    <alternativeName>
        <fullName evidence="5">Isochorismate mutase</fullName>
    </alternativeName>
</protein>
<dbReference type="NCBIfam" id="TIGR00543">
    <property type="entry name" value="isochor_syn"/>
    <property type="match status" value="1"/>
</dbReference>
<dbReference type="GO" id="GO:0009697">
    <property type="term" value="P:salicylic acid biosynthetic process"/>
    <property type="evidence" value="ECO:0007669"/>
    <property type="project" value="TreeGrafter"/>
</dbReference>
<dbReference type="Gene3D" id="3.60.120.10">
    <property type="entry name" value="Anthranilate synthase"/>
    <property type="match status" value="1"/>
</dbReference>
<accession>A0A432V7T2</accession>
<dbReference type="InterPro" id="IPR004561">
    <property type="entry name" value="IsoChor_synthase"/>
</dbReference>
<evidence type="ECO:0000259" key="7">
    <source>
        <dbReference type="Pfam" id="PF00425"/>
    </source>
</evidence>
<evidence type="ECO:0000313" key="9">
    <source>
        <dbReference type="Proteomes" id="UP000281647"/>
    </source>
</evidence>
<keyword evidence="4 8" id="KW-0413">Isomerase</keyword>
<feature type="region of interest" description="Disordered" evidence="6">
    <location>
        <begin position="1"/>
        <end position="24"/>
    </location>
</feature>
<evidence type="ECO:0000256" key="4">
    <source>
        <dbReference type="ARBA" id="ARBA00023235"/>
    </source>
</evidence>
<dbReference type="EMBL" id="RKST01000007">
    <property type="protein sequence ID" value="RUM98232.1"/>
    <property type="molecule type" value="Genomic_DNA"/>
</dbReference>
<keyword evidence="9" id="KW-1185">Reference proteome</keyword>
<feature type="domain" description="Chorismate-utilising enzyme C-terminal" evidence="7">
    <location>
        <begin position="120"/>
        <end position="383"/>
    </location>
</feature>
<dbReference type="InterPro" id="IPR015890">
    <property type="entry name" value="Chorismate_C"/>
</dbReference>